<dbReference type="Proteomes" id="UP000708208">
    <property type="component" value="Unassembled WGS sequence"/>
</dbReference>
<feature type="transmembrane region" description="Helical" evidence="2">
    <location>
        <begin position="37"/>
        <end position="63"/>
    </location>
</feature>
<keyword evidence="2" id="KW-0812">Transmembrane</keyword>
<sequence length="235" mass="25973">MSQQSGSGQSCSEDSTESQSGSTSKPKSDFGKKHRKLVRILTVIAYIISVSTAAVLLSAYYVFLWKPATSSSATESPTTLAMLLRNLNDITRCELYQKTRRIKEDVVFYEQHVNCPKAGSNEKETRSKCNVTYCKLRCNKAYFSSKCFPGNLPPKSIAPDTTTAGAFFPAEIDYPARYSHINVSALLEKHALVRVNVASVIMGSASNISKFFDDCNKFLINSTTNLTTTHAHNKE</sequence>
<proteinExistence type="predicted"/>
<gene>
    <name evidence="3" type="ORF">AFUS01_LOCUS45026</name>
</gene>
<evidence type="ECO:0000313" key="4">
    <source>
        <dbReference type="Proteomes" id="UP000708208"/>
    </source>
</evidence>
<reference evidence="3" key="1">
    <citation type="submission" date="2021-06" db="EMBL/GenBank/DDBJ databases">
        <authorList>
            <person name="Hodson N. C."/>
            <person name="Mongue J. A."/>
            <person name="Jaron S. K."/>
        </authorList>
    </citation>
    <scope>NUCLEOTIDE SEQUENCE</scope>
</reference>
<name>A0A8J2LLZ5_9HEXA</name>
<dbReference type="OrthoDB" id="8113027at2759"/>
<dbReference type="PANTHER" id="PTHR34929">
    <property type="entry name" value="ZGC:153157"/>
    <property type="match status" value="1"/>
</dbReference>
<dbReference type="EMBL" id="CAJVCH010570730">
    <property type="protein sequence ID" value="CAG7835690.1"/>
    <property type="molecule type" value="Genomic_DNA"/>
</dbReference>
<keyword evidence="2" id="KW-0472">Membrane</keyword>
<feature type="compositionally biased region" description="Low complexity" evidence="1">
    <location>
        <begin position="1"/>
        <end position="12"/>
    </location>
</feature>
<dbReference type="PANTHER" id="PTHR34929:SF1">
    <property type="entry name" value="INAF MOTIF CONTAINING 2"/>
    <property type="match status" value="1"/>
</dbReference>
<evidence type="ECO:0000313" key="3">
    <source>
        <dbReference type="EMBL" id="CAG7835690.1"/>
    </source>
</evidence>
<dbReference type="Pfam" id="PF15018">
    <property type="entry name" value="InaF-motif"/>
    <property type="match status" value="1"/>
</dbReference>
<dbReference type="InterPro" id="IPR029162">
    <property type="entry name" value="InaF-motif"/>
</dbReference>
<evidence type="ECO:0000256" key="2">
    <source>
        <dbReference type="SAM" id="Phobius"/>
    </source>
</evidence>
<organism evidence="3 4">
    <name type="scientific">Allacma fusca</name>
    <dbReference type="NCBI Taxonomy" id="39272"/>
    <lineage>
        <taxon>Eukaryota</taxon>
        <taxon>Metazoa</taxon>
        <taxon>Ecdysozoa</taxon>
        <taxon>Arthropoda</taxon>
        <taxon>Hexapoda</taxon>
        <taxon>Collembola</taxon>
        <taxon>Symphypleona</taxon>
        <taxon>Sminthuridae</taxon>
        <taxon>Allacma</taxon>
    </lineage>
</organism>
<accession>A0A8J2LLZ5</accession>
<evidence type="ECO:0000256" key="1">
    <source>
        <dbReference type="SAM" id="MobiDB-lite"/>
    </source>
</evidence>
<keyword evidence="4" id="KW-1185">Reference proteome</keyword>
<keyword evidence="2" id="KW-1133">Transmembrane helix</keyword>
<dbReference type="AlphaFoldDB" id="A0A8J2LLZ5"/>
<comment type="caution">
    <text evidence="3">The sequence shown here is derived from an EMBL/GenBank/DDBJ whole genome shotgun (WGS) entry which is preliminary data.</text>
</comment>
<protein>
    <submittedName>
        <fullName evidence="3">Uncharacterized protein</fullName>
    </submittedName>
</protein>
<feature type="region of interest" description="Disordered" evidence="1">
    <location>
        <begin position="1"/>
        <end position="30"/>
    </location>
</feature>